<keyword evidence="1" id="KW-0175">Coiled coil</keyword>
<protein>
    <submittedName>
        <fullName evidence="2">Uncharacterized protein</fullName>
    </submittedName>
</protein>
<evidence type="ECO:0000313" key="2">
    <source>
        <dbReference type="EMBL" id="QHS89410.1"/>
    </source>
</evidence>
<accession>A0A6C0BBI2</accession>
<feature type="coiled-coil region" evidence="1">
    <location>
        <begin position="65"/>
        <end position="92"/>
    </location>
</feature>
<proteinExistence type="predicted"/>
<sequence length="102" mass="11675">MEDIALIVKEIADGLKANKPGSGAHIYYEKKKAILDTLFQNIQTAAKPKEKECEYYSLSYELQALKEQKTLTKETELRKKELEASLELLRKEVSLGPSKRLF</sequence>
<organism evidence="2">
    <name type="scientific">viral metagenome</name>
    <dbReference type="NCBI Taxonomy" id="1070528"/>
    <lineage>
        <taxon>unclassified sequences</taxon>
        <taxon>metagenomes</taxon>
        <taxon>organismal metagenomes</taxon>
    </lineage>
</organism>
<name>A0A6C0BBI2_9ZZZZ</name>
<evidence type="ECO:0000256" key="1">
    <source>
        <dbReference type="SAM" id="Coils"/>
    </source>
</evidence>
<dbReference type="AlphaFoldDB" id="A0A6C0BBI2"/>
<reference evidence="2" key="1">
    <citation type="journal article" date="2020" name="Nature">
        <title>Giant virus diversity and host interactions through global metagenomics.</title>
        <authorList>
            <person name="Schulz F."/>
            <person name="Roux S."/>
            <person name="Paez-Espino D."/>
            <person name="Jungbluth S."/>
            <person name="Walsh D.A."/>
            <person name="Denef V.J."/>
            <person name="McMahon K.D."/>
            <person name="Konstantinidis K.T."/>
            <person name="Eloe-Fadrosh E.A."/>
            <person name="Kyrpides N.C."/>
            <person name="Woyke T."/>
        </authorList>
    </citation>
    <scope>NUCLEOTIDE SEQUENCE</scope>
    <source>
        <strain evidence="2">GVMAG-M-3300010158-60</strain>
    </source>
</reference>
<dbReference type="EMBL" id="MN739109">
    <property type="protein sequence ID" value="QHS89410.1"/>
    <property type="molecule type" value="Genomic_DNA"/>
</dbReference>